<dbReference type="InterPro" id="IPR006390">
    <property type="entry name" value="DHP_synth_dom"/>
</dbReference>
<dbReference type="CDD" id="cd00483">
    <property type="entry name" value="HPPK"/>
    <property type="match status" value="1"/>
</dbReference>
<gene>
    <name evidence="18" type="primary">FGENESH: predicted gene_5.550</name>
    <name evidence="18" type="ORF">BN2166_0030050</name>
</gene>
<dbReference type="PROSITE" id="PS00793">
    <property type="entry name" value="DHPS_2"/>
    <property type="match status" value="1"/>
</dbReference>
<dbReference type="GO" id="GO:0046872">
    <property type="term" value="F:metal ion binding"/>
    <property type="evidence" value="ECO:0007669"/>
    <property type="project" value="UniProtKB-KW"/>
</dbReference>
<evidence type="ECO:0000256" key="13">
    <source>
        <dbReference type="ARBA" id="ARBA00022842"/>
    </source>
</evidence>
<dbReference type="EMBL" id="CWKI01000005">
    <property type="protein sequence ID" value="CTR07144.1"/>
    <property type="molecule type" value="Genomic_DNA"/>
</dbReference>
<evidence type="ECO:0000256" key="4">
    <source>
        <dbReference type="ARBA" id="ARBA00004763"/>
    </source>
</evidence>
<keyword evidence="10" id="KW-0547">Nucleotide-binding</keyword>
<keyword evidence="9" id="KW-0479">Metal-binding</keyword>
<dbReference type="GO" id="GO:0005524">
    <property type="term" value="F:ATP binding"/>
    <property type="evidence" value="ECO:0007669"/>
    <property type="project" value="UniProtKB-KW"/>
</dbReference>
<evidence type="ECO:0000313" key="19">
    <source>
        <dbReference type="Proteomes" id="UP000199069"/>
    </source>
</evidence>
<dbReference type="AlphaFoldDB" id="A0A0K3CBL3"/>
<dbReference type="InterPro" id="IPR035907">
    <property type="entry name" value="Hppk_sf"/>
</dbReference>
<keyword evidence="14" id="KW-0289">Folate biosynthesis</keyword>
<dbReference type="SUPFAM" id="SSF51717">
    <property type="entry name" value="Dihydropteroate synthetase-like"/>
    <property type="match status" value="1"/>
</dbReference>
<evidence type="ECO:0000256" key="10">
    <source>
        <dbReference type="ARBA" id="ARBA00022741"/>
    </source>
</evidence>
<feature type="domain" description="Pterin-binding" evidence="17">
    <location>
        <begin position="532"/>
        <end position="795"/>
    </location>
</feature>
<dbReference type="GO" id="GO:0004156">
    <property type="term" value="F:dihydropteroate synthase activity"/>
    <property type="evidence" value="ECO:0007669"/>
    <property type="project" value="UniProtKB-EC"/>
</dbReference>
<reference evidence="18 19" key="1">
    <citation type="submission" date="2015-07" db="EMBL/GenBank/DDBJ databases">
        <authorList>
            <person name="Cajimat M.N.B."/>
            <person name="Milazzo M.L."/>
            <person name="Fulhorst C.F."/>
        </authorList>
    </citation>
    <scope>NUCLEOTIDE SEQUENCE [LARGE SCALE GENOMIC DNA]</scope>
    <source>
        <strain evidence="18">Single colony</strain>
    </source>
</reference>
<dbReference type="InterPro" id="IPR000489">
    <property type="entry name" value="Pterin-binding_dom"/>
</dbReference>
<dbReference type="Gene3D" id="3.40.50.720">
    <property type="entry name" value="NAD(P)-binding Rossmann-like Domain"/>
    <property type="match status" value="1"/>
</dbReference>
<dbReference type="InterPro" id="IPR036291">
    <property type="entry name" value="NAD(P)-bd_dom_sf"/>
</dbReference>
<comment type="catalytic activity">
    <reaction evidence="2">
        <text>6-hydroxymethyl-7,8-dihydropterin + ATP = (7,8-dihydropterin-6-yl)methyl diphosphate + AMP + H(+)</text>
        <dbReference type="Rhea" id="RHEA:11412"/>
        <dbReference type="ChEBI" id="CHEBI:15378"/>
        <dbReference type="ChEBI" id="CHEBI:30616"/>
        <dbReference type="ChEBI" id="CHEBI:44841"/>
        <dbReference type="ChEBI" id="CHEBI:72950"/>
        <dbReference type="ChEBI" id="CHEBI:456215"/>
        <dbReference type="EC" id="2.7.6.3"/>
    </reaction>
</comment>
<evidence type="ECO:0000259" key="17">
    <source>
        <dbReference type="PROSITE" id="PS50972"/>
    </source>
</evidence>
<evidence type="ECO:0000256" key="2">
    <source>
        <dbReference type="ARBA" id="ARBA00000198"/>
    </source>
</evidence>
<dbReference type="InterPro" id="IPR008030">
    <property type="entry name" value="NmrA-like"/>
</dbReference>
<comment type="cofactor">
    <cofactor evidence="3">
        <name>Mg(2+)</name>
        <dbReference type="ChEBI" id="CHEBI:18420"/>
    </cofactor>
</comment>
<dbReference type="InterPro" id="IPR000550">
    <property type="entry name" value="Hppk"/>
</dbReference>
<dbReference type="GO" id="GO:0046656">
    <property type="term" value="P:folic acid biosynthetic process"/>
    <property type="evidence" value="ECO:0007669"/>
    <property type="project" value="UniProtKB-KW"/>
</dbReference>
<dbReference type="PROSITE" id="PS50972">
    <property type="entry name" value="PTERIN_BINDING"/>
    <property type="match status" value="1"/>
</dbReference>
<evidence type="ECO:0000256" key="9">
    <source>
        <dbReference type="ARBA" id="ARBA00022723"/>
    </source>
</evidence>
<dbReference type="Pfam" id="PF02152">
    <property type="entry name" value="FolB"/>
    <property type="match status" value="1"/>
</dbReference>
<evidence type="ECO:0000256" key="7">
    <source>
        <dbReference type="ARBA" id="ARBA00009951"/>
    </source>
</evidence>
<organism evidence="18 19">
    <name type="scientific">Rhodotorula toruloides</name>
    <name type="common">Yeast</name>
    <name type="synonym">Rhodosporidium toruloides</name>
    <dbReference type="NCBI Taxonomy" id="5286"/>
    <lineage>
        <taxon>Eukaryota</taxon>
        <taxon>Fungi</taxon>
        <taxon>Dikarya</taxon>
        <taxon>Basidiomycota</taxon>
        <taxon>Pucciniomycotina</taxon>
        <taxon>Microbotryomycetes</taxon>
        <taxon>Sporidiobolales</taxon>
        <taxon>Sporidiobolaceae</taxon>
        <taxon>Rhodotorula</taxon>
    </lineage>
</organism>
<evidence type="ECO:0000256" key="14">
    <source>
        <dbReference type="ARBA" id="ARBA00022909"/>
    </source>
</evidence>
<comment type="similarity">
    <text evidence="6">In the N-terminal section; belongs to the DHNA family.</text>
</comment>
<dbReference type="NCBIfam" id="TIGR01496">
    <property type="entry name" value="DHPS"/>
    <property type="match status" value="1"/>
</dbReference>
<dbReference type="InterPro" id="IPR006157">
    <property type="entry name" value="FolB_dom"/>
</dbReference>
<feature type="region of interest" description="Disordered" evidence="16">
    <location>
        <begin position="250"/>
        <end position="270"/>
    </location>
</feature>
<evidence type="ECO:0000256" key="6">
    <source>
        <dbReference type="ARBA" id="ARBA00009640"/>
    </source>
</evidence>
<dbReference type="GO" id="GO:0005740">
    <property type="term" value="C:mitochondrial envelope"/>
    <property type="evidence" value="ECO:0007669"/>
    <property type="project" value="TreeGrafter"/>
</dbReference>
<keyword evidence="8" id="KW-0808">Transferase</keyword>
<comment type="pathway">
    <text evidence="4">Cofactor biosynthesis; tetrahydrofolate biosynthesis; 7,8-dihydrofolate from 2-amino-4-hydroxy-6-hydroxymethyl-7,8-dihydropteridine diphosphate and 4-aminobenzoate: step 1/2.</text>
</comment>
<dbReference type="GO" id="GO:0016301">
    <property type="term" value="F:kinase activity"/>
    <property type="evidence" value="ECO:0007669"/>
    <property type="project" value="UniProtKB-KW"/>
</dbReference>
<dbReference type="Gene3D" id="3.90.25.10">
    <property type="entry name" value="UDP-galactose 4-epimerase, domain 1"/>
    <property type="match status" value="1"/>
</dbReference>
<evidence type="ECO:0000256" key="15">
    <source>
        <dbReference type="ARBA" id="ARBA00023268"/>
    </source>
</evidence>
<evidence type="ECO:0000256" key="3">
    <source>
        <dbReference type="ARBA" id="ARBA00001946"/>
    </source>
</evidence>
<evidence type="ECO:0000256" key="1">
    <source>
        <dbReference type="ARBA" id="ARBA00000012"/>
    </source>
</evidence>
<evidence type="ECO:0000256" key="16">
    <source>
        <dbReference type="SAM" id="MobiDB-lite"/>
    </source>
</evidence>
<keyword evidence="13" id="KW-0460">Magnesium</keyword>
<dbReference type="GO" id="GO:0003848">
    <property type="term" value="F:2-amino-4-hydroxy-6-hydroxymethyldihydropteridine diphosphokinase activity"/>
    <property type="evidence" value="ECO:0007669"/>
    <property type="project" value="UniProtKB-EC"/>
</dbReference>
<dbReference type="Gene3D" id="3.30.1130.10">
    <property type="match status" value="2"/>
</dbReference>
<dbReference type="STRING" id="5286.A0A0K3CBL3"/>
<dbReference type="SMART" id="SM00905">
    <property type="entry name" value="FolB"/>
    <property type="match status" value="2"/>
</dbReference>
<sequence>MTLCDVIRVTDLVLRTPALAPDHWQRPHKDQPLVCSLEIHTHVDDEADTDNLLADSLNYGTVTKHVERHVRELAVSSSAGEGELSGIPLEVVAEQLAKVVIFRAKAPNVRIELRRPRALLTADSVGVVLSRSRSEYSLPSADSPSDSLDAYTLLPTATSPANDTLFVRQLRRHVIIGLNPCERHDEQEVIVDLEFAAPDDGMIASNGARMGWLGWRGAVKRAEEHFTATKPLTIESIVVSLSSLLLTPHASPSPIPTAPSSSSSTSPQLDWNIPRTTVRVSKPAALMFAKHPSVQVTRSRADFPTLFAPPSTRAYSTTPSASGLQTLHTAYIGLGTNLGQRVKNLNDAVSTLDRLGAETGVTKVVETSWMYESDAMYHEEQERFLNAVVKIETTLHPLRLLTLLKRIESTLGRDFSTFRNGPRVIDLDLLLYEDVMLDTRETGERDEEGRWLKVPHQGIVEREFVLRPLVDLAPSLVHPALKKTPTELLSSLTSSPSFASTVHRVFPLAASLVHPYFRQTSSFLPFASDTRTLIMSILNLTPDSFSDGDEARSSDVQVALSEARKHLEEGADVVDVGGMSTRPGATDIGSEEEIRRVVPFVKALRAGEDSKRAVISIDTFRPDVARAALDAGADIINDVYGGREPGMLEVMAEKACPVVLMHSRGDPSTMTRLTTYDNGLVEGVRREMEEMVEKALAAGVRRWNIILDPGFGFAKSSDQNFALLRRLPELFASSSTLREYPVLLGLSRKRFLAPEKKDAKERRMETAAAVVACVASGWCEVVRVHETKDAREIVQAFNVVQQYCRSRIIPSSSLNVLVVILQAFASFALTLATRTSHRSPDPPMSLLLPTEHLAEFATDADTASHAADDLAQLASLFSLSRTPITATADPSSRRPPPKPPTPLDTTYSTMPASSLVKSVALAGAGTLGSDSNRHSSFPSGAIVKAVDYASPSSLVDALEAVDVVIATLADPDAQIALVKAAKEAGVKLFVPGEFGNPTTNIKQSEVHPIMYGKKQIQDLLKSLGLPALLVFNGPFPDTTFNAFLGFDTATGRIRLVGKGDTPISWTTRLDVARFLAYHLTTLTSFPSASEPAILRIEGDRKTYNQVVDIYRRLHPEQDVQVEYVPVEEAEKIAKDVQGDFIKSFIEFLLLSWERGATVDDGHELDNARWPECNPKSVEELLKEQA</sequence>
<protein>
    <recommendedName>
        <fullName evidence="17">Pterin-binding domain-containing protein</fullName>
    </recommendedName>
</protein>
<keyword evidence="15" id="KW-0511">Multifunctional enzyme</keyword>
<comment type="pathway">
    <text evidence="5">Cofactor biosynthesis; tetrahydrofolate biosynthesis; 2-amino-4-hydroxy-6-hydroxymethyl-7,8-dihydropteridine diphosphate from 7,8-dihydroneopterin triphosphate: step 4/4.</text>
</comment>
<feature type="region of interest" description="Disordered" evidence="16">
    <location>
        <begin position="885"/>
        <end position="907"/>
    </location>
</feature>
<dbReference type="Pfam" id="PF00809">
    <property type="entry name" value="Pterin_bind"/>
    <property type="match status" value="1"/>
</dbReference>
<evidence type="ECO:0000256" key="5">
    <source>
        <dbReference type="ARBA" id="ARBA00005051"/>
    </source>
</evidence>
<accession>A0A0K3CBL3</accession>
<dbReference type="PROSITE" id="PS00794">
    <property type="entry name" value="HPPK"/>
    <property type="match status" value="1"/>
</dbReference>
<evidence type="ECO:0000256" key="8">
    <source>
        <dbReference type="ARBA" id="ARBA00022679"/>
    </source>
</evidence>
<keyword evidence="19" id="KW-1185">Reference proteome</keyword>
<keyword evidence="11" id="KW-0418">Kinase</keyword>
<dbReference type="InterPro" id="IPR043133">
    <property type="entry name" value="GTP-CH-I_C/QueF"/>
</dbReference>
<dbReference type="SUPFAM" id="SSF51735">
    <property type="entry name" value="NAD(P)-binding Rossmann-fold domains"/>
    <property type="match status" value="1"/>
</dbReference>
<dbReference type="InterPro" id="IPR045031">
    <property type="entry name" value="DHP_synth-like"/>
</dbReference>
<dbReference type="Gene3D" id="3.30.70.560">
    <property type="entry name" value="7,8-Dihydro-6-hydroxymethylpterin-pyrophosphokinase HPPK"/>
    <property type="match status" value="1"/>
</dbReference>
<comment type="catalytic activity">
    <reaction evidence="1">
        <text>(7,8-dihydropterin-6-yl)methyl diphosphate + 4-aminobenzoate = 7,8-dihydropteroate + diphosphate</text>
        <dbReference type="Rhea" id="RHEA:19949"/>
        <dbReference type="ChEBI" id="CHEBI:17836"/>
        <dbReference type="ChEBI" id="CHEBI:17839"/>
        <dbReference type="ChEBI" id="CHEBI:33019"/>
        <dbReference type="ChEBI" id="CHEBI:72950"/>
        <dbReference type="EC" id="2.5.1.15"/>
    </reaction>
</comment>
<keyword evidence="12" id="KW-0067">ATP-binding</keyword>
<dbReference type="SUPFAM" id="SSF55083">
    <property type="entry name" value="6-hydroxymethyl-7,8-dihydropterin pyrophosphokinase, HPPK"/>
    <property type="match status" value="1"/>
</dbReference>
<dbReference type="GO" id="GO:0004150">
    <property type="term" value="F:dihydroneopterin aldolase activity"/>
    <property type="evidence" value="ECO:0007669"/>
    <property type="project" value="InterPro"/>
</dbReference>
<dbReference type="InterPro" id="IPR011005">
    <property type="entry name" value="Dihydropteroate_synth-like_sf"/>
</dbReference>
<name>A0A0K3CBL3_RHOTO</name>
<dbReference type="SUPFAM" id="SSF55620">
    <property type="entry name" value="Tetrahydrobiopterin biosynthesis enzymes-like"/>
    <property type="match status" value="2"/>
</dbReference>
<dbReference type="PANTHER" id="PTHR20941:SF1">
    <property type="entry name" value="FOLIC ACID SYNTHESIS PROTEIN FOL1"/>
    <property type="match status" value="1"/>
</dbReference>
<dbReference type="GO" id="GO:0046654">
    <property type="term" value="P:tetrahydrofolate biosynthetic process"/>
    <property type="evidence" value="ECO:0007669"/>
    <property type="project" value="UniProtKB-UniPathway"/>
</dbReference>
<feature type="compositionally biased region" description="Pro residues" evidence="16">
    <location>
        <begin position="893"/>
        <end position="902"/>
    </location>
</feature>
<dbReference type="Proteomes" id="UP000199069">
    <property type="component" value="Unassembled WGS sequence"/>
</dbReference>
<dbReference type="CDD" id="cd00739">
    <property type="entry name" value="DHPS"/>
    <property type="match status" value="1"/>
</dbReference>
<dbReference type="Pfam" id="PF05368">
    <property type="entry name" value="NmrA"/>
    <property type="match status" value="1"/>
</dbReference>
<dbReference type="NCBIfam" id="TIGR01498">
    <property type="entry name" value="folK"/>
    <property type="match status" value="1"/>
</dbReference>
<evidence type="ECO:0000256" key="11">
    <source>
        <dbReference type="ARBA" id="ARBA00022777"/>
    </source>
</evidence>
<evidence type="ECO:0000256" key="12">
    <source>
        <dbReference type="ARBA" id="ARBA00022840"/>
    </source>
</evidence>
<comment type="similarity">
    <text evidence="7">In the C-terminal section; belongs to the DHPS family.</text>
</comment>
<dbReference type="PANTHER" id="PTHR20941">
    <property type="entry name" value="FOLATE SYNTHESIS PROTEINS"/>
    <property type="match status" value="1"/>
</dbReference>
<dbReference type="Gene3D" id="3.20.20.20">
    <property type="entry name" value="Dihydropteroate synthase-like"/>
    <property type="match status" value="1"/>
</dbReference>
<feature type="compositionally biased region" description="Low complexity" evidence="16">
    <location>
        <begin position="258"/>
        <end position="267"/>
    </location>
</feature>
<dbReference type="OMA" id="IIGLNPC"/>
<dbReference type="UniPathway" id="UPA00077">
    <property type="reaction ID" value="UER00155"/>
</dbReference>
<proteinExistence type="inferred from homology"/>
<dbReference type="Pfam" id="PF01288">
    <property type="entry name" value="HPPK"/>
    <property type="match status" value="1"/>
</dbReference>
<evidence type="ECO:0000313" key="18">
    <source>
        <dbReference type="EMBL" id="CTR07144.1"/>
    </source>
</evidence>